<dbReference type="EMBL" id="CP007772">
    <property type="protein sequence ID" value="AJC89962.1"/>
    <property type="molecule type" value="Genomic_DNA"/>
</dbReference>
<dbReference type="RefSeq" id="WP_039662345.1">
    <property type="nucleotide sequence ID" value="NZ_CP007772.1"/>
</dbReference>
<feature type="domain" description="ATP-cone" evidence="4">
    <location>
        <begin position="4"/>
        <end position="94"/>
    </location>
</feature>
<dbReference type="GO" id="GO:0031250">
    <property type="term" value="C:anaerobic ribonucleoside-triphosphate reductase complex"/>
    <property type="evidence" value="ECO:0007669"/>
    <property type="project" value="TreeGrafter"/>
</dbReference>
<dbReference type="SUPFAM" id="SSF51998">
    <property type="entry name" value="PFL-like glycyl radical enzymes"/>
    <property type="match status" value="1"/>
</dbReference>
<gene>
    <name evidence="5" type="primary">nrdD</name>
    <name evidence="5" type="ORF">CSUB8521_0060</name>
</gene>
<dbReference type="PANTHER" id="PTHR21075">
    <property type="entry name" value="ANAEROBIC RIBONUCLEOSIDE-TRIPHOSPHATE REDUCTASE"/>
    <property type="match status" value="1"/>
</dbReference>
<evidence type="ECO:0000313" key="6">
    <source>
        <dbReference type="Proteomes" id="UP000031135"/>
    </source>
</evidence>
<proteinExistence type="predicted"/>
<evidence type="ECO:0000313" key="5">
    <source>
        <dbReference type="EMBL" id="AJC89962.1"/>
    </source>
</evidence>
<dbReference type="NCBIfam" id="TIGR02487">
    <property type="entry name" value="NrdD"/>
    <property type="match status" value="1"/>
</dbReference>
<evidence type="ECO:0000256" key="3">
    <source>
        <dbReference type="PROSITE-ProRule" id="PRU00492"/>
    </source>
</evidence>
<dbReference type="Pfam" id="PF13597">
    <property type="entry name" value="NRDD"/>
    <property type="match status" value="1"/>
</dbReference>
<dbReference type="GO" id="GO:0008998">
    <property type="term" value="F:ribonucleoside-triphosphate reductase (thioredoxin) activity"/>
    <property type="evidence" value="ECO:0007669"/>
    <property type="project" value="UniProtKB-EC"/>
</dbReference>
<dbReference type="GO" id="GO:0006260">
    <property type="term" value="P:DNA replication"/>
    <property type="evidence" value="ECO:0007669"/>
    <property type="project" value="InterPro"/>
</dbReference>
<organism evidence="5 6">
    <name type="scientific">Campylobacter subantarcticus LMG 24374</name>
    <dbReference type="NCBI Taxonomy" id="1388751"/>
    <lineage>
        <taxon>Bacteria</taxon>
        <taxon>Pseudomonadati</taxon>
        <taxon>Campylobacterota</taxon>
        <taxon>Epsilonproteobacteria</taxon>
        <taxon>Campylobacterales</taxon>
        <taxon>Campylobacteraceae</taxon>
        <taxon>Campylobacter</taxon>
    </lineage>
</organism>
<dbReference type="InterPro" id="IPR005144">
    <property type="entry name" value="ATP-cone_dom"/>
</dbReference>
<sequence length="759" mass="86804">MEIKFIIKRDKSQVAFDIFKIKNAILKANINSTDEKLNNDFLDKLCDEVVALFDEKYIQVEQIQDKVEEVLIKNALVNTAKSYILYRQKRMQIRNGSYNLLSLYDDLTFKDSKEADLKRENANINSDGAMGMMLKYGSEGAKYYVDECILPKHIANAHKNGDIHIHDKDFYMLTQTCCQIDLLKLFENGFSTGHGSLREPNDIRSYASLACIALQANQNEMHGGQSIPNFDFAMAKGVVKTFQKEYKKAINAFFEIKLEQSLDEQCFKNANFQASSEKECFKELLRLDLNSDESFLKQVNAYAYKRALKQTQDATFQAMEALVHNLNTMNSRAGAQVPFSTLNYGTDTSFEGQMVIENLLKATIKGLGRGETPIFPVQIFKVKEGVNYNEKDPNYKLFKLAIECASKRLFPNFSFLDASFNAKYYKKNDYNSEVAYMGCRTRVMANVYDKSKEITSGRGNLSFTSINLVRLAIEAKGNLELFYSFLKEKLELVYEQLLHRYKIQSLKKAKNFPFLMGERIWIDSNTLKENDSVEKVIAHGTLAIGYIGLCESLVALVGSHHGQNQEARELGLQIVCFMREFVDEKAFKDKLNFSLIATPAEGLSGRFLKLDQKKYGILKGITDKEFYTNSFHIPVDFPISIYEKIQIEAPYHELNNGGHITYVELNGDVSKNLESFKRIIQCMKESNIGYGSINFPLDRDPVCGYSGVIDEFCPKCHRKEDDVKFERIRRITGYLVGTLDRFNNAKKAEVHARIKHDFS</sequence>
<dbReference type="HOGENOM" id="CLU_002707_2_1_7"/>
<evidence type="ECO:0000259" key="4">
    <source>
        <dbReference type="PROSITE" id="PS51161"/>
    </source>
</evidence>
<dbReference type="KEGG" id="csm:CSUB8521_0060"/>
<dbReference type="NCBIfam" id="NF005497">
    <property type="entry name" value="PRK07111.1"/>
    <property type="match status" value="1"/>
</dbReference>
<dbReference type="Proteomes" id="UP000031135">
    <property type="component" value="Chromosome"/>
</dbReference>
<reference evidence="5 6" key="1">
    <citation type="journal article" date="2014" name="Genome Biol. Evol.">
        <title>Comparative Genomics of the Campylobacter lari Group.</title>
        <authorList>
            <person name="Miller W.G."/>
            <person name="Yee E."/>
            <person name="Chapman M.H."/>
            <person name="Smith T.P."/>
            <person name="Bono J.L."/>
            <person name="Huynh S."/>
            <person name="Parker C.T."/>
            <person name="Vandamme P."/>
            <person name="Luong K."/>
            <person name="Korlach J."/>
        </authorList>
    </citation>
    <scope>NUCLEOTIDE SEQUENCE [LARGE SCALE GENOMIC DNA]</scope>
    <source>
        <strain evidence="5 6">LMG 24374</strain>
    </source>
</reference>
<accession>A0A0A8H7L9</accession>
<keyword evidence="2 3" id="KW-0067">ATP-binding</keyword>
<dbReference type="OrthoDB" id="9762933at2"/>
<dbReference type="Pfam" id="PF03477">
    <property type="entry name" value="ATP-cone"/>
    <property type="match status" value="1"/>
</dbReference>
<dbReference type="PANTHER" id="PTHR21075:SF0">
    <property type="entry name" value="ANAEROBIC RIBONUCLEOSIDE-TRIPHOSPHATE REDUCTASE"/>
    <property type="match status" value="1"/>
</dbReference>
<evidence type="ECO:0000256" key="1">
    <source>
        <dbReference type="ARBA" id="ARBA00022741"/>
    </source>
</evidence>
<keyword evidence="1 3" id="KW-0547">Nucleotide-binding</keyword>
<dbReference type="AlphaFoldDB" id="A0A0A8H7L9"/>
<dbReference type="EC" id="1.17.4.2" evidence="5"/>
<evidence type="ECO:0000256" key="2">
    <source>
        <dbReference type="ARBA" id="ARBA00022840"/>
    </source>
</evidence>
<name>A0A0A8H7L9_9BACT</name>
<dbReference type="GO" id="GO:0005524">
    <property type="term" value="F:ATP binding"/>
    <property type="evidence" value="ECO:0007669"/>
    <property type="project" value="UniProtKB-UniRule"/>
</dbReference>
<dbReference type="GO" id="GO:0004748">
    <property type="term" value="F:ribonucleoside-diphosphate reductase activity, thioredoxin disulfide as acceptor"/>
    <property type="evidence" value="ECO:0007669"/>
    <property type="project" value="TreeGrafter"/>
</dbReference>
<dbReference type="InterPro" id="IPR012833">
    <property type="entry name" value="NrdD"/>
</dbReference>
<keyword evidence="5" id="KW-0560">Oxidoreductase</keyword>
<dbReference type="Gene3D" id="3.20.70.20">
    <property type="match status" value="1"/>
</dbReference>
<protein>
    <submittedName>
        <fullName evidence="5">Anaerobic ribonucleoside triphosphate reductase</fullName>
        <ecNumber evidence="5">1.17.4.2</ecNumber>
    </submittedName>
</protein>
<dbReference type="GO" id="GO:0009265">
    <property type="term" value="P:2'-deoxyribonucleotide biosynthetic process"/>
    <property type="evidence" value="ECO:0007669"/>
    <property type="project" value="TreeGrafter"/>
</dbReference>
<dbReference type="PROSITE" id="PS51161">
    <property type="entry name" value="ATP_CONE"/>
    <property type="match status" value="1"/>
</dbReference>